<evidence type="ECO:0000256" key="2">
    <source>
        <dbReference type="ARBA" id="ARBA00022679"/>
    </source>
</evidence>
<keyword evidence="4" id="KW-0548">Nucleotidyltransferase</keyword>
<evidence type="ECO:0000313" key="12">
    <source>
        <dbReference type="Proteomes" id="UP000632498"/>
    </source>
</evidence>
<keyword evidence="3" id="KW-0819">tRNA processing</keyword>
<dbReference type="Gene3D" id="3.30.460.10">
    <property type="entry name" value="Beta Polymerase, domain 2"/>
    <property type="match status" value="1"/>
</dbReference>
<keyword evidence="2 8" id="KW-0808">Transferase</keyword>
<dbReference type="GO" id="GO:0000166">
    <property type="term" value="F:nucleotide binding"/>
    <property type="evidence" value="ECO:0007669"/>
    <property type="project" value="UniProtKB-KW"/>
</dbReference>
<evidence type="ECO:0000259" key="10">
    <source>
        <dbReference type="Pfam" id="PF12627"/>
    </source>
</evidence>
<dbReference type="PANTHER" id="PTHR46173">
    <property type="entry name" value="CCA TRNA NUCLEOTIDYLTRANSFERASE 1, MITOCHONDRIAL"/>
    <property type="match status" value="1"/>
</dbReference>
<dbReference type="SUPFAM" id="SSF81891">
    <property type="entry name" value="Poly A polymerase C-terminal region-like"/>
    <property type="match status" value="1"/>
</dbReference>
<feature type="domain" description="tRNA nucleotidyltransferase/poly(A) polymerase RNA and SrmB- binding" evidence="10">
    <location>
        <begin position="181"/>
        <end position="238"/>
    </location>
</feature>
<keyword evidence="6" id="KW-0547">Nucleotide-binding</keyword>
<keyword evidence="8" id="KW-0694">RNA-binding</keyword>
<feature type="domain" description="Poly A polymerase head" evidence="9">
    <location>
        <begin position="30"/>
        <end position="151"/>
    </location>
</feature>
<dbReference type="InterPro" id="IPR032828">
    <property type="entry name" value="PolyA_RNA-bd"/>
</dbReference>
<protein>
    <submittedName>
        <fullName evidence="11">Poly(A) polymerase</fullName>
    </submittedName>
</protein>
<evidence type="ECO:0000313" key="11">
    <source>
        <dbReference type="EMBL" id="GGF66474.1"/>
    </source>
</evidence>
<dbReference type="SUPFAM" id="SSF81301">
    <property type="entry name" value="Nucleotidyltransferase"/>
    <property type="match status" value="1"/>
</dbReference>
<evidence type="ECO:0000256" key="1">
    <source>
        <dbReference type="ARBA" id="ARBA00001946"/>
    </source>
</evidence>
<evidence type="ECO:0000256" key="7">
    <source>
        <dbReference type="ARBA" id="ARBA00022842"/>
    </source>
</evidence>
<dbReference type="Gene3D" id="1.10.3090.10">
    <property type="entry name" value="cca-adding enzyme, domain 2"/>
    <property type="match status" value="1"/>
</dbReference>
<keyword evidence="12" id="KW-1185">Reference proteome</keyword>
<dbReference type="AlphaFoldDB" id="A0A917C1P2"/>
<dbReference type="InterPro" id="IPR002646">
    <property type="entry name" value="PolA_pol_head_dom"/>
</dbReference>
<dbReference type="GO" id="GO:0000049">
    <property type="term" value="F:tRNA binding"/>
    <property type="evidence" value="ECO:0007669"/>
    <property type="project" value="TreeGrafter"/>
</dbReference>
<dbReference type="EMBL" id="BMHV01000013">
    <property type="protein sequence ID" value="GGF66474.1"/>
    <property type="molecule type" value="Genomic_DNA"/>
</dbReference>
<evidence type="ECO:0000256" key="5">
    <source>
        <dbReference type="ARBA" id="ARBA00022723"/>
    </source>
</evidence>
<comment type="similarity">
    <text evidence="8">Belongs to the tRNA nucleotidyltransferase/poly(A) polymerase family.</text>
</comment>
<dbReference type="GO" id="GO:0008033">
    <property type="term" value="P:tRNA processing"/>
    <property type="evidence" value="ECO:0007669"/>
    <property type="project" value="UniProtKB-KW"/>
</dbReference>
<dbReference type="Pfam" id="PF12627">
    <property type="entry name" value="PolyA_pol_RNAbd"/>
    <property type="match status" value="1"/>
</dbReference>
<keyword evidence="5" id="KW-0479">Metal-binding</keyword>
<dbReference type="GO" id="GO:0016779">
    <property type="term" value="F:nucleotidyltransferase activity"/>
    <property type="evidence" value="ECO:0007669"/>
    <property type="project" value="UniProtKB-KW"/>
</dbReference>
<accession>A0A917C1P2</accession>
<gene>
    <name evidence="11" type="ORF">GCM10011332_20750</name>
</gene>
<evidence type="ECO:0000256" key="6">
    <source>
        <dbReference type="ARBA" id="ARBA00022741"/>
    </source>
</evidence>
<dbReference type="Proteomes" id="UP000632498">
    <property type="component" value="Unassembled WGS sequence"/>
</dbReference>
<reference evidence="11" key="1">
    <citation type="journal article" date="2014" name="Int. J. Syst. Evol. Microbiol.">
        <title>Complete genome sequence of Corynebacterium casei LMG S-19264T (=DSM 44701T), isolated from a smear-ripened cheese.</title>
        <authorList>
            <consortium name="US DOE Joint Genome Institute (JGI-PGF)"/>
            <person name="Walter F."/>
            <person name="Albersmeier A."/>
            <person name="Kalinowski J."/>
            <person name="Ruckert C."/>
        </authorList>
    </citation>
    <scope>NUCLEOTIDE SEQUENCE</scope>
    <source>
        <strain evidence="11">CGMCC 1.15254</strain>
    </source>
</reference>
<reference evidence="11" key="2">
    <citation type="submission" date="2020-09" db="EMBL/GenBank/DDBJ databases">
        <authorList>
            <person name="Sun Q."/>
            <person name="Zhou Y."/>
        </authorList>
    </citation>
    <scope>NUCLEOTIDE SEQUENCE</scope>
    <source>
        <strain evidence="11">CGMCC 1.15254</strain>
    </source>
</reference>
<keyword evidence="7" id="KW-0460">Magnesium</keyword>
<evidence type="ECO:0000256" key="8">
    <source>
        <dbReference type="RuleBase" id="RU003953"/>
    </source>
</evidence>
<comment type="cofactor">
    <cofactor evidence="1">
        <name>Mg(2+)</name>
        <dbReference type="ChEBI" id="CHEBI:18420"/>
    </cofactor>
</comment>
<dbReference type="InterPro" id="IPR050264">
    <property type="entry name" value="Bact_CCA-adding_enz_type3_sf"/>
</dbReference>
<dbReference type="CDD" id="cd05398">
    <property type="entry name" value="NT_ClassII-CCAase"/>
    <property type="match status" value="1"/>
</dbReference>
<dbReference type="Pfam" id="PF01743">
    <property type="entry name" value="PolyA_pol"/>
    <property type="match status" value="1"/>
</dbReference>
<evidence type="ECO:0000256" key="4">
    <source>
        <dbReference type="ARBA" id="ARBA00022695"/>
    </source>
</evidence>
<comment type="caution">
    <text evidence="11">The sequence shown here is derived from an EMBL/GenBank/DDBJ whole genome shotgun (WGS) entry which is preliminary data.</text>
</comment>
<evidence type="ECO:0000259" key="9">
    <source>
        <dbReference type="Pfam" id="PF01743"/>
    </source>
</evidence>
<sequence length="407" mass="46088">MLDIINQDWFCDPASRRVMNVLGARGRPARYVGGCVRDALLRKPINDIDIATPEMPQTVLDLLKQNDIKAIATGIEHGTITAVCEGRSFEITTLRSDVSTDGRRATVAFCEDWLEDAKRRDFTFNAMSLDADGTLYDPFDGQEDLKAGRVRFIGGAQDRIREDYLRLLRFFRFNAYYGKTTIDPEGLQACEKLAEGLKQLSGERISQEFLRLLEAPRPAKWVDMMIRHDILQKIIPDVLTRPQLEMLCAFEDQPDGLRRLACLLPNDPHVITAVAKRFRLSKAAEKRLRTARCSETMLDPMKGQDELRCFLYRNGAIAARDQLFLYWAEKGFSGIGPREQQVIALIDQWQADPVVFPIQGADLLACGFTAGPRMGAVLKEIEDWWCGGGCRAEKEDCLREAQHRQSL</sequence>
<organism evidence="11 12">
    <name type="scientific">Terasakiella brassicae</name>
    <dbReference type="NCBI Taxonomy" id="1634917"/>
    <lineage>
        <taxon>Bacteria</taxon>
        <taxon>Pseudomonadati</taxon>
        <taxon>Pseudomonadota</taxon>
        <taxon>Alphaproteobacteria</taxon>
        <taxon>Rhodospirillales</taxon>
        <taxon>Terasakiellaceae</taxon>
        <taxon>Terasakiella</taxon>
    </lineage>
</organism>
<proteinExistence type="inferred from homology"/>
<dbReference type="PANTHER" id="PTHR46173:SF1">
    <property type="entry name" value="CCA TRNA NUCLEOTIDYLTRANSFERASE 1, MITOCHONDRIAL"/>
    <property type="match status" value="1"/>
</dbReference>
<dbReference type="RefSeq" id="WP_188664602.1">
    <property type="nucleotide sequence ID" value="NZ_BMHV01000013.1"/>
</dbReference>
<name>A0A917C1P2_9PROT</name>
<dbReference type="GO" id="GO:0046872">
    <property type="term" value="F:metal ion binding"/>
    <property type="evidence" value="ECO:0007669"/>
    <property type="project" value="UniProtKB-KW"/>
</dbReference>
<evidence type="ECO:0000256" key="3">
    <source>
        <dbReference type="ARBA" id="ARBA00022694"/>
    </source>
</evidence>
<dbReference type="InterPro" id="IPR043519">
    <property type="entry name" value="NT_sf"/>
</dbReference>